<keyword evidence="4 7" id="KW-1133">Transmembrane helix</keyword>
<evidence type="ECO:0000256" key="2">
    <source>
        <dbReference type="ARBA" id="ARBA00022692"/>
    </source>
</evidence>
<feature type="transmembrane region" description="Helical" evidence="7">
    <location>
        <begin position="158"/>
        <end position="179"/>
    </location>
</feature>
<comment type="subcellular location">
    <subcellularLocation>
        <location evidence="1">Membrane</location>
        <topology evidence="1">Single-pass membrane protein</topology>
    </subcellularLocation>
</comment>
<evidence type="ECO:0000256" key="3">
    <source>
        <dbReference type="ARBA" id="ARBA00022729"/>
    </source>
</evidence>
<feature type="coiled-coil region" evidence="6">
    <location>
        <begin position="105"/>
        <end position="153"/>
    </location>
</feature>
<dbReference type="GO" id="GO:0016020">
    <property type="term" value="C:membrane"/>
    <property type="evidence" value="ECO:0007669"/>
    <property type="project" value="UniProtKB-SubCell"/>
</dbReference>
<dbReference type="EMBL" id="FNRJ01000002">
    <property type="protein sequence ID" value="SEA31462.1"/>
    <property type="molecule type" value="Genomic_DNA"/>
</dbReference>
<evidence type="ECO:0000259" key="9">
    <source>
        <dbReference type="PROSITE" id="PS51781"/>
    </source>
</evidence>
<feature type="domain" description="SH3b" evidence="9">
    <location>
        <begin position="19"/>
        <end position="85"/>
    </location>
</feature>
<evidence type="ECO:0000256" key="8">
    <source>
        <dbReference type="SAM" id="SignalP"/>
    </source>
</evidence>
<name>A0A1H4A7B0_9GAMM</name>
<evidence type="ECO:0000256" key="5">
    <source>
        <dbReference type="ARBA" id="ARBA00023136"/>
    </source>
</evidence>
<gene>
    <name evidence="10" type="ORF">SAMN02745729_102290</name>
</gene>
<dbReference type="Pfam" id="PF08239">
    <property type="entry name" value="SH3_3"/>
    <property type="match status" value="1"/>
</dbReference>
<evidence type="ECO:0000313" key="10">
    <source>
        <dbReference type="EMBL" id="SEA31462.1"/>
    </source>
</evidence>
<organism evidence="10 11">
    <name type="scientific">Marinobacterium iners DSM 11526</name>
    <dbReference type="NCBI Taxonomy" id="1122198"/>
    <lineage>
        <taxon>Bacteria</taxon>
        <taxon>Pseudomonadati</taxon>
        <taxon>Pseudomonadota</taxon>
        <taxon>Gammaproteobacteria</taxon>
        <taxon>Oceanospirillales</taxon>
        <taxon>Oceanospirillaceae</taxon>
        <taxon>Marinobacterium</taxon>
    </lineage>
</organism>
<keyword evidence="5 7" id="KW-0472">Membrane</keyword>
<dbReference type="OrthoDB" id="9790951at2"/>
<dbReference type="SMART" id="SM00287">
    <property type="entry name" value="SH3b"/>
    <property type="match status" value="1"/>
</dbReference>
<dbReference type="STRING" id="1122198.SAMN02745729_102290"/>
<keyword evidence="2 7" id="KW-0812">Transmembrane</keyword>
<keyword evidence="6" id="KW-0175">Coiled coil</keyword>
<keyword evidence="11" id="KW-1185">Reference proteome</keyword>
<evidence type="ECO:0000313" key="11">
    <source>
        <dbReference type="Proteomes" id="UP000242469"/>
    </source>
</evidence>
<reference evidence="11" key="1">
    <citation type="submission" date="2016-10" db="EMBL/GenBank/DDBJ databases">
        <authorList>
            <person name="Varghese N."/>
            <person name="Submissions S."/>
        </authorList>
    </citation>
    <scope>NUCLEOTIDE SEQUENCE [LARGE SCALE GENOMIC DNA]</scope>
    <source>
        <strain evidence="11">DSM 11526</strain>
    </source>
</reference>
<evidence type="ECO:0000256" key="7">
    <source>
        <dbReference type="SAM" id="Phobius"/>
    </source>
</evidence>
<dbReference type="Proteomes" id="UP000242469">
    <property type="component" value="Unassembled WGS sequence"/>
</dbReference>
<dbReference type="PIRSF" id="PIRSF006158">
    <property type="entry name" value="UCP006158_SH3"/>
    <property type="match status" value="1"/>
</dbReference>
<evidence type="ECO:0000256" key="6">
    <source>
        <dbReference type="SAM" id="Coils"/>
    </source>
</evidence>
<dbReference type="NCBIfam" id="TIGR04211">
    <property type="entry name" value="SH3_and_anchor"/>
    <property type="match status" value="1"/>
</dbReference>
<dbReference type="Gene3D" id="2.30.30.40">
    <property type="entry name" value="SH3 Domains"/>
    <property type="match status" value="1"/>
</dbReference>
<evidence type="ECO:0000256" key="4">
    <source>
        <dbReference type="ARBA" id="ARBA00022989"/>
    </source>
</evidence>
<dbReference type="InterPro" id="IPR016476">
    <property type="entry name" value="SH3_dom_pro"/>
</dbReference>
<evidence type="ECO:0000256" key="1">
    <source>
        <dbReference type="ARBA" id="ARBA00004167"/>
    </source>
</evidence>
<protein>
    <submittedName>
        <fullName evidence="10">SH3 domain protein</fullName>
    </submittedName>
</protein>
<dbReference type="RefSeq" id="WP_091823700.1">
    <property type="nucleotide sequence ID" value="NZ_FNRJ01000002.1"/>
</dbReference>
<sequence>MRKTALFTALLSFSLPVLAEKGHIADDVYVFFHGGPSNEYRITGRVNSGEPVEILGRNNGTGYVQIQTESGRTGWMPDQFVATGDSKLIELPKLEQSLEQSKATISQQAKTIEQLNTSLSQLKSENGTYDDQIRTLNTEIRDLQSQIANMDQSNLMRWLTYGGLIAFGGVILGLVMPYMPRKRKRRDDWF</sequence>
<feature type="chain" id="PRO_5017342454" evidence="8">
    <location>
        <begin position="20"/>
        <end position="190"/>
    </location>
</feature>
<dbReference type="AlphaFoldDB" id="A0A1H4A7B0"/>
<keyword evidence="3 8" id="KW-0732">Signal</keyword>
<proteinExistence type="predicted"/>
<dbReference type="PROSITE" id="PS51781">
    <property type="entry name" value="SH3B"/>
    <property type="match status" value="1"/>
</dbReference>
<accession>A0A1H4A7B0</accession>
<feature type="signal peptide" evidence="8">
    <location>
        <begin position="1"/>
        <end position="19"/>
    </location>
</feature>
<dbReference type="InterPro" id="IPR003646">
    <property type="entry name" value="SH3-like_bac-type"/>
</dbReference>